<keyword evidence="3" id="KW-1185">Reference proteome</keyword>
<protein>
    <recommendedName>
        <fullName evidence="4">Adhesin</fullName>
    </recommendedName>
</protein>
<evidence type="ECO:0000313" key="2">
    <source>
        <dbReference type="EMBL" id="SIN97907.1"/>
    </source>
</evidence>
<organism evidence="2 3">
    <name type="scientific">Chitinophaga niabensis</name>
    <dbReference type="NCBI Taxonomy" id="536979"/>
    <lineage>
        <taxon>Bacteria</taxon>
        <taxon>Pseudomonadati</taxon>
        <taxon>Bacteroidota</taxon>
        <taxon>Chitinophagia</taxon>
        <taxon>Chitinophagales</taxon>
        <taxon>Chitinophagaceae</taxon>
        <taxon>Chitinophaga</taxon>
    </lineage>
</organism>
<dbReference type="STRING" id="536979.SAMN04488055_2373"/>
<evidence type="ECO:0000313" key="3">
    <source>
        <dbReference type="Proteomes" id="UP000185003"/>
    </source>
</evidence>
<dbReference type="EMBL" id="FSRA01000001">
    <property type="protein sequence ID" value="SIN97907.1"/>
    <property type="molecule type" value="Genomic_DNA"/>
</dbReference>
<reference evidence="2 3" key="1">
    <citation type="submission" date="2016-11" db="EMBL/GenBank/DDBJ databases">
        <authorList>
            <person name="Jaros S."/>
            <person name="Januszkiewicz K."/>
            <person name="Wedrychowicz H."/>
        </authorList>
    </citation>
    <scope>NUCLEOTIDE SEQUENCE [LARGE SCALE GENOMIC DNA]</scope>
    <source>
        <strain evidence="2 3">DSM 24787</strain>
    </source>
</reference>
<name>A0A1N6FRP5_9BACT</name>
<evidence type="ECO:0000256" key="1">
    <source>
        <dbReference type="SAM" id="SignalP"/>
    </source>
</evidence>
<dbReference type="AlphaFoldDB" id="A0A1N6FRP5"/>
<feature type="signal peptide" evidence="1">
    <location>
        <begin position="1"/>
        <end position="19"/>
    </location>
</feature>
<sequence>MFSKSTLLFFLLLPFAALAAKGDEEHKIRLTKEVKLNPKARVAISNKYGKIVVNTWDKMECKAEIEIIGYGNSNDQARKMAEMVEINMGASSPDNVKIETKYSPAGNKWFNFGKRDSKDHVQVNYTLYVPRNLAGMALENNFGDILARELPFYTHVNINYGFFDIGQSDNGLKVNMNYTDKARIGKADQVEVNANYSSLKADNVSSMKLNSNYSSYTLNKVDDLIIDCNYDDYKVDQIVNIKYSSNYSDIKMNGLKTAGDFRISYSDVLVRHLSSSFSAINISSTNSDVKLGIALKTAFRITANLRYGDLDSKGFEWKNVNQVKKNNNLSFSAITANATDASPIIKINGSYSDVRLAGE</sequence>
<feature type="chain" id="PRO_5009935994" description="Adhesin" evidence="1">
    <location>
        <begin position="20"/>
        <end position="359"/>
    </location>
</feature>
<gene>
    <name evidence="2" type="ORF">SAMN04488055_2373</name>
</gene>
<keyword evidence="1" id="KW-0732">Signal</keyword>
<accession>A0A1N6FRP5</accession>
<proteinExistence type="predicted"/>
<evidence type="ECO:0008006" key="4">
    <source>
        <dbReference type="Google" id="ProtNLM"/>
    </source>
</evidence>
<dbReference type="Proteomes" id="UP000185003">
    <property type="component" value="Unassembled WGS sequence"/>
</dbReference>